<reference evidence="2 3" key="1">
    <citation type="journal article" date="2002" name="Proc. Natl. Acad. Sci. U.S.A.">
        <title>Genome sequence of Streptococcus mutans UA159, a cariogenic dental pathogen.</title>
        <authorList>
            <person name="Ajdic D."/>
            <person name="McShan W.M."/>
            <person name="McLaughlin R.E."/>
            <person name="Savic G."/>
            <person name="Chang J."/>
            <person name="Carson M.B."/>
            <person name="Primeaux C."/>
            <person name="Tian R."/>
            <person name="Kenton S."/>
            <person name="Jia H."/>
            <person name="Lin S."/>
            <person name="Qian Y."/>
            <person name="Li S."/>
            <person name="Zhu H."/>
            <person name="Najar F."/>
            <person name="Lai H."/>
            <person name="White J."/>
            <person name="Roe B.A."/>
            <person name="Ferretti J.J."/>
        </authorList>
    </citation>
    <scope>NUCLEOTIDE SEQUENCE [LARGE SCALE GENOMIC DNA]</scope>
    <source>
        <strain evidence="3">ATCC 700610 / UA159</strain>
    </source>
</reference>
<dbReference type="KEGG" id="smu:SMU_1888"/>
<dbReference type="HOGENOM" id="CLU_2792272_0_0_9"/>
<keyword evidence="3" id="KW-1185">Reference proteome</keyword>
<name>Q8DSB6_STRMU</name>
<dbReference type="AlphaFoldDB" id="Q8DSB6"/>
<dbReference type="Proteomes" id="UP000002512">
    <property type="component" value="Chromosome"/>
</dbReference>
<evidence type="ECO:0000313" key="3">
    <source>
        <dbReference type="Proteomes" id="UP000002512"/>
    </source>
</evidence>
<organism evidence="2 3">
    <name type="scientific">Streptococcus mutans serotype c (strain ATCC 700610 / UA159)</name>
    <dbReference type="NCBI Taxonomy" id="210007"/>
    <lineage>
        <taxon>Bacteria</taxon>
        <taxon>Bacillati</taxon>
        <taxon>Bacillota</taxon>
        <taxon>Bacilli</taxon>
        <taxon>Lactobacillales</taxon>
        <taxon>Streptococcaceae</taxon>
        <taxon>Streptococcus</taxon>
    </lineage>
</organism>
<gene>
    <name evidence="2" type="ordered locus">SMU_1888</name>
</gene>
<keyword evidence="1" id="KW-0472">Membrane</keyword>
<evidence type="ECO:0000256" key="1">
    <source>
        <dbReference type="SAM" id="Phobius"/>
    </source>
</evidence>
<feature type="transmembrane region" description="Helical" evidence="1">
    <location>
        <begin position="33"/>
        <end position="53"/>
    </location>
</feature>
<proteinExistence type="predicted"/>
<accession>Q8DSB6</accession>
<dbReference type="OrthoDB" id="9781005at2"/>
<dbReference type="EMBL" id="AE014133">
    <property type="protein sequence ID" value="AAN59502.1"/>
    <property type="molecule type" value="Genomic_DNA"/>
</dbReference>
<protein>
    <submittedName>
        <fullName evidence="2">Uncharacterized protein</fullName>
    </submittedName>
</protein>
<keyword evidence="1" id="KW-1133">Transmembrane helix</keyword>
<evidence type="ECO:0000313" key="2">
    <source>
        <dbReference type="EMBL" id="AAN59502.1"/>
    </source>
</evidence>
<keyword evidence="1" id="KW-0812">Transmembrane</keyword>
<sequence>MKPTFKSIDQLKSAITDYIIYTLQTRSASPCPALALPVASFLVCFLIFIEYYCSNKQIKTKLKGLSPV</sequence>